<evidence type="ECO:0000256" key="3">
    <source>
        <dbReference type="ARBA" id="ARBA00012438"/>
    </source>
</evidence>
<dbReference type="PANTHER" id="PTHR45453:SF2">
    <property type="entry name" value="HISTIDINE KINASE"/>
    <property type="match status" value="1"/>
</dbReference>
<evidence type="ECO:0000256" key="9">
    <source>
        <dbReference type="ARBA" id="ARBA00022840"/>
    </source>
</evidence>
<evidence type="ECO:0000256" key="6">
    <source>
        <dbReference type="ARBA" id="ARBA00022692"/>
    </source>
</evidence>
<comment type="subcellular location">
    <subcellularLocation>
        <location evidence="2">Cell membrane</location>
        <topology evidence="2">Multi-pass membrane protein</topology>
    </subcellularLocation>
</comment>
<evidence type="ECO:0000256" key="4">
    <source>
        <dbReference type="ARBA" id="ARBA00022475"/>
    </source>
</evidence>
<dbReference type="Gene3D" id="3.30.565.10">
    <property type="entry name" value="Histidine kinase-like ATPase, C-terminal domain"/>
    <property type="match status" value="1"/>
</dbReference>
<evidence type="ECO:0000259" key="15">
    <source>
        <dbReference type="PROSITE" id="PS50109"/>
    </source>
</evidence>
<dbReference type="InterPro" id="IPR004358">
    <property type="entry name" value="Sig_transdc_His_kin-like_C"/>
</dbReference>
<dbReference type="SUPFAM" id="SSF55874">
    <property type="entry name" value="ATPase domain of HSP90 chaperone/DNA topoisomerase II/histidine kinase"/>
    <property type="match status" value="1"/>
</dbReference>
<evidence type="ECO:0000256" key="2">
    <source>
        <dbReference type="ARBA" id="ARBA00004651"/>
    </source>
</evidence>
<keyword evidence="12 14" id="KW-0472">Membrane</keyword>
<reference evidence="17" key="1">
    <citation type="submission" date="2017-06" db="EMBL/GenBank/DDBJ databases">
        <title>FDA dAtabase for Regulatory Grade micrObial Sequences (FDA-ARGOS): Supporting development and validation of Infectious Disease Dx tests.</title>
        <authorList>
            <person name="Campos J."/>
            <person name="Goldberg B."/>
            <person name="Tallon L."/>
            <person name="Sadzewicz L."/>
            <person name="Sengamalay N."/>
            <person name="Ott S."/>
            <person name="Godinez A."/>
            <person name="Nagaraj S."/>
            <person name="Vavikolanu K."/>
            <person name="Vyas G."/>
            <person name="Nadendla S."/>
            <person name="Aluvathingal J."/>
            <person name="Geyer C."/>
            <person name="Nandy P."/>
            <person name="Hobson J."/>
            <person name="Sichtig H."/>
        </authorList>
    </citation>
    <scope>NUCLEOTIDE SEQUENCE [LARGE SCALE GENOMIC DNA]</scope>
    <source>
        <strain evidence="17">FDAARGOS_285</strain>
    </source>
</reference>
<dbReference type="Proteomes" id="UP000197058">
    <property type="component" value="Chromosome"/>
</dbReference>
<dbReference type="AlphaFoldDB" id="A0AAI8DE01"/>
<dbReference type="SMART" id="SM00387">
    <property type="entry name" value="HATPase_c"/>
    <property type="match status" value="1"/>
</dbReference>
<evidence type="ECO:0000313" key="16">
    <source>
        <dbReference type="EMBL" id="ASE33340.1"/>
    </source>
</evidence>
<dbReference type="PRINTS" id="PR00344">
    <property type="entry name" value="BCTRLSENSOR"/>
</dbReference>
<evidence type="ECO:0000256" key="7">
    <source>
        <dbReference type="ARBA" id="ARBA00022741"/>
    </source>
</evidence>
<dbReference type="InterPro" id="IPR050351">
    <property type="entry name" value="BphY/WalK/GraS-like"/>
</dbReference>
<dbReference type="InterPro" id="IPR036890">
    <property type="entry name" value="HATPase_C_sf"/>
</dbReference>
<dbReference type="GO" id="GO:0005524">
    <property type="term" value="F:ATP binding"/>
    <property type="evidence" value="ECO:0007669"/>
    <property type="project" value="UniProtKB-KW"/>
</dbReference>
<comment type="catalytic activity">
    <reaction evidence="1">
        <text>ATP + protein L-histidine = ADP + protein N-phospho-L-histidine.</text>
        <dbReference type="EC" id="2.7.13.3"/>
    </reaction>
</comment>
<evidence type="ECO:0000256" key="8">
    <source>
        <dbReference type="ARBA" id="ARBA00022777"/>
    </source>
</evidence>
<feature type="transmembrane region" description="Helical" evidence="14">
    <location>
        <begin position="12"/>
        <end position="31"/>
    </location>
</feature>
<keyword evidence="4" id="KW-1003">Cell membrane</keyword>
<keyword evidence="10 14" id="KW-1133">Transmembrane helix</keyword>
<dbReference type="Pfam" id="PF02518">
    <property type="entry name" value="HATPase_c"/>
    <property type="match status" value="1"/>
</dbReference>
<dbReference type="GO" id="GO:0004721">
    <property type="term" value="F:phosphoprotein phosphatase activity"/>
    <property type="evidence" value="ECO:0007669"/>
    <property type="project" value="TreeGrafter"/>
</dbReference>
<dbReference type="GO" id="GO:0016036">
    <property type="term" value="P:cellular response to phosphate starvation"/>
    <property type="evidence" value="ECO:0007669"/>
    <property type="project" value="TreeGrafter"/>
</dbReference>
<gene>
    <name evidence="16" type="ORF">CEP64_01625</name>
</gene>
<evidence type="ECO:0000256" key="12">
    <source>
        <dbReference type="ARBA" id="ARBA00023136"/>
    </source>
</evidence>
<dbReference type="PROSITE" id="PS50109">
    <property type="entry name" value="HIS_KIN"/>
    <property type="match status" value="1"/>
</dbReference>
<keyword evidence="11" id="KW-0902">Two-component regulatory system</keyword>
<protein>
    <recommendedName>
        <fullName evidence="3">histidine kinase</fullName>
        <ecNumber evidence="3">2.7.13.3</ecNumber>
    </recommendedName>
    <alternativeName>
        <fullName evidence="13">Glycopeptide resistance-associated protein S</fullName>
    </alternativeName>
</protein>
<dbReference type="GO" id="GO:0000155">
    <property type="term" value="F:phosphorelay sensor kinase activity"/>
    <property type="evidence" value="ECO:0007669"/>
    <property type="project" value="TreeGrafter"/>
</dbReference>
<evidence type="ECO:0000256" key="13">
    <source>
        <dbReference type="ARBA" id="ARBA00042987"/>
    </source>
</evidence>
<accession>A0AAI8DE01</accession>
<name>A0AAI8DE01_MAMSC</name>
<keyword evidence="6 14" id="KW-0812">Transmembrane</keyword>
<dbReference type="InterPro" id="IPR005467">
    <property type="entry name" value="His_kinase_dom"/>
</dbReference>
<dbReference type="GO" id="GO:0005886">
    <property type="term" value="C:plasma membrane"/>
    <property type="evidence" value="ECO:0007669"/>
    <property type="project" value="UniProtKB-SubCell"/>
</dbReference>
<dbReference type="EC" id="2.7.13.3" evidence="3"/>
<keyword evidence="8 16" id="KW-0418">Kinase</keyword>
<dbReference type="GeneID" id="48591958"/>
<keyword evidence="7" id="KW-0547">Nucleotide-binding</keyword>
<dbReference type="PANTHER" id="PTHR45453">
    <property type="entry name" value="PHOSPHATE REGULON SENSOR PROTEIN PHOR"/>
    <property type="match status" value="1"/>
</dbReference>
<evidence type="ECO:0000313" key="17">
    <source>
        <dbReference type="Proteomes" id="UP000197058"/>
    </source>
</evidence>
<organism evidence="16 17">
    <name type="scientific">Mammaliicoccus sciuri</name>
    <name type="common">Staphylococcus sciuri</name>
    <dbReference type="NCBI Taxonomy" id="1296"/>
    <lineage>
        <taxon>Bacteria</taxon>
        <taxon>Bacillati</taxon>
        <taxon>Bacillota</taxon>
        <taxon>Bacilli</taxon>
        <taxon>Bacillales</taxon>
        <taxon>Staphylococcaceae</taxon>
        <taxon>Mammaliicoccus</taxon>
    </lineage>
</organism>
<evidence type="ECO:0000256" key="5">
    <source>
        <dbReference type="ARBA" id="ARBA00022679"/>
    </source>
</evidence>
<evidence type="ECO:0000256" key="11">
    <source>
        <dbReference type="ARBA" id="ARBA00023012"/>
    </source>
</evidence>
<dbReference type="RefSeq" id="WP_048541265.1">
    <property type="nucleotide sequence ID" value="NZ_CP022046.2"/>
</dbReference>
<evidence type="ECO:0000256" key="1">
    <source>
        <dbReference type="ARBA" id="ARBA00000085"/>
    </source>
</evidence>
<evidence type="ECO:0000256" key="10">
    <source>
        <dbReference type="ARBA" id="ARBA00022989"/>
    </source>
</evidence>
<evidence type="ECO:0000256" key="14">
    <source>
        <dbReference type="SAM" id="Phobius"/>
    </source>
</evidence>
<proteinExistence type="predicted"/>
<dbReference type="EMBL" id="CP022046">
    <property type="protein sequence ID" value="ASE33340.1"/>
    <property type="molecule type" value="Genomic_DNA"/>
</dbReference>
<dbReference type="KEGG" id="sscu:CEP64_01625"/>
<dbReference type="InterPro" id="IPR003594">
    <property type="entry name" value="HATPase_dom"/>
</dbReference>
<feature type="domain" description="Histidine kinase" evidence="15">
    <location>
        <begin position="121"/>
        <end position="326"/>
    </location>
</feature>
<keyword evidence="9" id="KW-0067">ATP-binding</keyword>
<keyword evidence="5" id="KW-0808">Transferase</keyword>
<sequence>MIKSFLKERWIWILLFIIMQATILLTSWLDVAFSFKSALYLIGINLIIFIVFIWLIYTRETRFYSALKNDMPIKEIEHKELNQSTYEKIVFDYIQLYDERTRRTIHNQNKEIQATKNDLLDWIHEVKTPITAMKLLLDQIEEQALKKNLLYEWSRIDYLLDQQLYIRRLSSKSNDFYFGHYDLKEMVIKEIQHARNISMAKGIGYDIQIEDEKVYTDEKWCRTVIRQLISNALKYTENKDIIISTYEQHGQTYLKIQDFGRGIKARDLPRIFERGFTSTTNRRESTATGMGLYLVKEITEGLSIKVNVKSTHGEGTTVLLIFPQPNDLTTIEQASDNNVTSNLKMYDESKEES</sequence>
<feature type="transmembrane region" description="Helical" evidence="14">
    <location>
        <begin position="37"/>
        <end position="57"/>
    </location>
</feature>